<reference evidence="1 2" key="1">
    <citation type="journal article" date="2010" name="Nature">
        <title>Genome sequence of the palaeopolyploid soybean.</title>
        <authorList>
            <person name="Schmutz J."/>
            <person name="Cannon S.B."/>
            <person name="Schlueter J."/>
            <person name="Ma J."/>
            <person name="Mitros T."/>
            <person name="Nelson W."/>
            <person name="Hyten D.L."/>
            <person name="Song Q."/>
            <person name="Thelen J.J."/>
            <person name="Cheng J."/>
            <person name="Xu D."/>
            <person name="Hellsten U."/>
            <person name="May G.D."/>
            <person name="Yu Y."/>
            <person name="Sakurai T."/>
            <person name="Umezawa T."/>
            <person name="Bhattacharyya M.K."/>
            <person name="Sandhu D."/>
            <person name="Valliyodan B."/>
            <person name="Lindquist E."/>
            <person name="Peto M."/>
            <person name="Grant D."/>
            <person name="Shu S."/>
            <person name="Goodstein D."/>
            <person name="Barry K."/>
            <person name="Futrell-Griggs M."/>
            <person name="Abernathy B."/>
            <person name="Du J."/>
            <person name="Tian Z."/>
            <person name="Zhu L."/>
            <person name="Gill N."/>
            <person name="Joshi T."/>
            <person name="Libault M."/>
            <person name="Sethuraman A."/>
            <person name="Zhang X.-C."/>
            <person name="Shinozaki K."/>
            <person name="Nguyen H.T."/>
            <person name="Wing R.A."/>
            <person name="Cregan P."/>
            <person name="Specht J."/>
            <person name="Grimwood J."/>
            <person name="Rokhsar D."/>
            <person name="Stacey G."/>
            <person name="Shoemaker R.C."/>
            <person name="Jackson S.A."/>
        </authorList>
    </citation>
    <scope>NUCLEOTIDE SEQUENCE [LARGE SCALE GENOMIC DNA]</scope>
    <source>
        <strain evidence="2">cv. Williams 82</strain>
        <tissue evidence="1">Callus</tissue>
    </source>
</reference>
<dbReference type="EMBL" id="CM000851">
    <property type="protein sequence ID" value="KRG98285.1"/>
    <property type="molecule type" value="Genomic_DNA"/>
</dbReference>
<dbReference type="EnsemblPlants" id="KRG98285">
    <property type="protein sequence ID" value="KRG98285"/>
    <property type="gene ID" value="GLYMA_18G062400"/>
</dbReference>
<reference evidence="2" key="2">
    <citation type="submission" date="2018-02" db="UniProtKB">
        <authorList>
            <consortium name="EnsemblPlants"/>
        </authorList>
    </citation>
    <scope>IDENTIFICATION</scope>
    <source>
        <strain evidence="2">Williams 82</strain>
    </source>
</reference>
<dbReference type="InParanoid" id="A0A0R0EWQ9"/>
<dbReference type="AlphaFoldDB" id="A0A0R0EWQ9"/>
<organism evidence="1">
    <name type="scientific">Glycine max</name>
    <name type="common">Soybean</name>
    <name type="synonym">Glycine hispida</name>
    <dbReference type="NCBI Taxonomy" id="3847"/>
    <lineage>
        <taxon>Eukaryota</taxon>
        <taxon>Viridiplantae</taxon>
        <taxon>Streptophyta</taxon>
        <taxon>Embryophyta</taxon>
        <taxon>Tracheophyta</taxon>
        <taxon>Spermatophyta</taxon>
        <taxon>Magnoliopsida</taxon>
        <taxon>eudicotyledons</taxon>
        <taxon>Gunneridae</taxon>
        <taxon>Pentapetalae</taxon>
        <taxon>rosids</taxon>
        <taxon>fabids</taxon>
        <taxon>Fabales</taxon>
        <taxon>Fabaceae</taxon>
        <taxon>Papilionoideae</taxon>
        <taxon>50 kb inversion clade</taxon>
        <taxon>NPAAA clade</taxon>
        <taxon>indigoferoid/millettioid clade</taxon>
        <taxon>Phaseoleae</taxon>
        <taxon>Glycine</taxon>
        <taxon>Glycine subgen. Soja</taxon>
    </lineage>
</organism>
<accession>A0A0R0EWQ9</accession>
<evidence type="ECO:0000313" key="2">
    <source>
        <dbReference type="EnsemblPlants" id="KRG98285"/>
    </source>
</evidence>
<dbReference type="Gramene" id="KRG98285">
    <property type="protein sequence ID" value="KRG98285"/>
    <property type="gene ID" value="GLYMA_18G062400"/>
</dbReference>
<evidence type="ECO:0000313" key="1">
    <source>
        <dbReference type="EMBL" id="KRG98285.1"/>
    </source>
</evidence>
<dbReference type="Proteomes" id="UP000008827">
    <property type="component" value="Chromosome 18"/>
</dbReference>
<proteinExistence type="predicted"/>
<sequence>MAISGCMVACGKNKKASSILLGTTPMTYHFSEQMSTPKIVIVVPDKL</sequence>
<gene>
    <name evidence="1" type="ORF">GLYMA_18G062400</name>
</gene>
<evidence type="ECO:0000313" key="3">
    <source>
        <dbReference type="Proteomes" id="UP000008827"/>
    </source>
</evidence>
<name>A0A0R0EWQ9_SOYBN</name>
<reference evidence="1" key="3">
    <citation type="submission" date="2018-07" db="EMBL/GenBank/DDBJ databases">
        <title>WGS assembly of Glycine max.</title>
        <authorList>
            <person name="Schmutz J."/>
            <person name="Cannon S."/>
            <person name="Schlueter J."/>
            <person name="Ma J."/>
            <person name="Mitros T."/>
            <person name="Nelson W."/>
            <person name="Hyten D."/>
            <person name="Song Q."/>
            <person name="Thelen J."/>
            <person name="Cheng J."/>
            <person name="Xu D."/>
            <person name="Hellsten U."/>
            <person name="May G."/>
            <person name="Yu Y."/>
            <person name="Sakurai T."/>
            <person name="Umezawa T."/>
            <person name="Bhattacharyya M."/>
            <person name="Sandhu D."/>
            <person name="Valliyodan B."/>
            <person name="Lindquist E."/>
            <person name="Peto M."/>
            <person name="Grant D."/>
            <person name="Shu S."/>
            <person name="Goodstein D."/>
            <person name="Barry K."/>
            <person name="Futrell-Griggs M."/>
            <person name="Abernathy B."/>
            <person name="Du J."/>
            <person name="Tian Z."/>
            <person name="Zhu L."/>
            <person name="Gill N."/>
            <person name="Joshi T."/>
            <person name="Libault M."/>
            <person name="Sethuraman A."/>
            <person name="Zhang X."/>
            <person name="Shinozaki K."/>
            <person name="Nguyen H."/>
            <person name="Wing R."/>
            <person name="Cregan P."/>
            <person name="Specht J."/>
            <person name="Grimwood J."/>
            <person name="Rokhsar D."/>
            <person name="Stacey G."/>
            <person name="Shoemaker R."/>
            <person name="Jackson S."/>
        </authorList>
    </citation>
    <scope>NUCLEOTIDE SEQUENCE</scope>
    <source>
        <tissue evidence="1">Callus</tissue>
    </source>
</reference>
<protein>
    <submittedName>
        <fullName evidence="1 2">Uncharacterized protein</fullName>
    </submittedName>
</protein>
<keyword evidence="3" id="KW-1185">Reference proteome</keyword>